<keyword evidence="4" id="KW-1185">Reference proteome</keyword>
<dbReference type="AlphaFoldDB" id="A0A2Z6RXV6"/>
<evidence type="ECO:0000313" key="2">
    <source>
        <dbReference type="EMBL" id="GBC07938.1"/>
    </source>
</evidence>
<evidence type="ECO:0000256" key="1">
    <source>
        <dbReference type="SAM" id="MobiDB-lite"/>
    </source>
</evidence>
<evidence type="ECO:0000313" key="4">
    <source>
        <dbReference type="Proteomes" id="UP000247702"/>
    </source>
</evidence>
<dbReference type="EMBL" id="BLAL01000165">
    <property type="protein sequence ID" value="GES87364.1"/>
    <property type="molecule type" value="Genomic_DNA"/>
</dbReference>
<dbReference type="STRING" id="94130.A0A2Z6RXV6"/>
<feature type="region of interest" description="Disordered" evidence="1">
    <location>
        <begin position="154"/>
        <end position="190"/>
    </location>
</feature>
<evidence type="ECO:0000313" key="3">
    <source>
        <dbReference type="EMBL" id="GES87364.1"/>
    </source>
</evidence>
<accession>A0A2Z6RXV6</accession>
<dbReference type="OrthoDB" id="2330090at2759"/>
<reference evidence="3" key="2">
    <citation type="submission" date="2019-10" db="EMBL/GenBank/DDBJ databases">
        <title>Conservation and host-specific expression of non-tandemly repeated heterogenous ribosome RNA gene in arbuscular mycorrhizal fungi.</title>
        <authorList>
            <person name="Maeda T."/>
            <person name="Kobayashi Y."/>
            <person name="Nakagawa T."/>
            <person name="Ezawa T."/>
            <person name="Yamaguchi K."/>
            <person name="Bino T."/>
            <person name="Nishimoto Y."/>
            <person name="Shigenobu S."/>
            <person name="Kawaguchi M."/>
        </authorList>
    </citation>
    <scope>NUCLEOTIDE SEQUENCE</scope>
    <source>
        <strain evidence="3">HR1</strain>
    </source>
</reference>
<dbReference type="Proteomes" id="UP000615446">
    <property type="component" value="Unassembled WGS sequence"/>
</dbReference>
<dbReference type="Pfam" id="PF09428">
    <property type="entry name" value="DUF2011"/>
    <property type="match status" value="1"/>
</dbReference>
<reference evidence="2 4" key="1">
    <citation type="submission" date="2017-11" db="EMBL/GenBank/DDBJ databases">
        <title>The genome of Rhizophagus clarus HR1 reveals common genetic basis of auxotrophy among arbuscular mycorrhizal fungi.</title>
        <authorList>
            <person name="Kobayashi Y."/>
        </authorList>
    </citation>
    <scope>NUCLEOTIDE SEQUENCE [LARGE SCALE GENOMIC DNA]</scope>
    <source>
        <strain evidence="2 4">HR1</strain>
    </source>
</reference>
<dbReference type="Proteomes" id="UP000247702">
    <property type="component" value="Unassembled WGS sequence"/>
</dbReference>
<organism evidence="2 4">
    <name type="scientific">Rhizophagus clarus</name>
    <dbReference type="NCBI Taxonomy" id="94130"/>
    <lineage>
        <taxon>Eukaryota</taxon>
        <taxon>Fungi</taxon>
        <taxon>Fungi incertae sedis</taxon>
        <taxon>Mucoromycota</taxon>
        <taxon>Glomeromycotina</taxon>
        <taxon>Glomeromycetes</taxon>
        <taxon>Glomerales</taxon>
        <taxon>Glomeraceae</taxon>
        <taxon>Rhizophagus</taxon>
    </lineage>
</organism>
<dbReference type="EMBL" id="BEXD01004181">
    <property type="protein sequence ID" value="GBC07938.1"/>
    <property type="molecule type" value="Genomic_DNA"/>
</dbReference>
<sequence>MNKRNVHNLSPDTTIVSRKSLFDEQDDFSDEFIDDVKMKLFERLNNEFVYVDDDNKKIEESHLLDNNDDEHIFRLFACGPPSKISLESNEIKDYNEFVEQMLRNKADNGESRDDPDHIKRINSVAVTFEQIIQESKIPWERHFIPNKVLNVPCDEKKQRVKPKRRKSKRKRDAEKKVKKKNHGGNCPGWPTGGKGYAYGWRSNVGTIGKICISSEKNFKSFREKRPKSKAKLERNMKFQSKISY</sequence>
<protein>
    <submittedName>
        <fullName evidence="2">Uncharacterized protein</fullName>
    </submittedName>
</protein>
<name>A0A2Z6RXV6_9GLOM</name>
<dbReference type="InterPro" id="IPR018555">
    <property type="entry name" value="C630.06c-like"/>
</dbReference>
<gene>
    <name evidence="3" type="ORF">RCL2_001436300</name>
    <name evidence="2" type="ORF">RclHR1_00780018</name>
</gene>
<comment type="caution">
    <text evidence="2">The sequence shown here is derived from an EMBL/GenBank/DDBJ whole genome shotgun (WGS) entry which is preliminary data.</text>
</comment>
<proteinExistence type="predicted"/>
<feature type="region of interest" description="Disordered" evidence="1">
    <location>
        <begin position="220"/>
        <end position="244"/>
    </location>
</feature>
<feature type="compositionally biased region" description="Basic residues" evidence="1">
    <location>
        <begin position="158"/>
        <end position="182"/>
    </location>
</feature>